<evidence type="ECO:0000313" key="1">
    <source>
        <dbReference type="EMBL" id="MPC14962.1"/>
    </source>
</evidence>
<organism evidence="1 2">
    <name type="scientific">Portunus trituberculatus</name>
    <name type="common">Swimming crab</name>
    <name type="synonym">Neptunus trituberculatus</name>
    <dbReference type="NCBI Taxonomy" id="210409"/>
    <lineage>
        <taxon>Eukaryota</taxon>
        <taxon>Metazoa</taxon>
        <taxon>Ecdysozoa</taxon>
        <taxon>Arthropoda</taxon>
        <taxon>Crustacea</taxon>
        <taxon>Multicrustacea</taxon>
        <taxon>Malacostraca</taxon>
        <taxon>Eumalacostraca</taxon>
        <taxon>Eucarida</taxon>
        <taxon>Decapoda</taxon>
        <taxon>Pleocyemata</taxon>
        <taxon>Brachyura</taxon>
        <taxon>Eubrachyura</taxon>
        <taxon>Portunoidea</taxon>
        <taxon>Portunidae</taxon>
        <taxon>Portuninae</taxon>
        <taxon>Portunus</taxon>
    </lineage>
</organism>
<dbReference type="AlphaFoldDB" id="A0A5B7CYZ3"/>
<reference evidence="1 2" key="1">
    <citation type="submission" date="2019-05" db="EMBL/GenBank/DDBJ databases">
        <title>Another draft genome of Portunus trituberculatus and its Hox gene families provides insights of decapod evolution.</title>
        <authorList>
            <person name="Jeong J.-H."/>
            <person name="Song I."/>
            <person name="Kim S."/>
            <person name="Choi T."/>
            <person name="Kim D."/>
            <person name="Ryu S."/>
            <person name="Kim W."/>
        </authorList>
    </citation>
    <scope>NUCLEOTIDE SEQUENCE [LARGE SCALE GENOMIC DNA]</scope>
    <source>
        <tissue evidence="1">Muscle</tissue>
    </source>
</reference>
<dbReference type="Proteomes" id="UP000324222">
    <property type="component" value="Unassembled WGS sequence"/>
</dbReference>
<evidence type="ECO:0000313" key="2">
    <source>
        <dbReference type="Proteomes" id="UP000324222"/>
    </source>
</evidence>
<dbReference type="EMBL" id="VSRR010000392">
    <property type="protein sequence ID" value="MPC14962.1"/>
    <property type="molecule type" value="Genomic_DNA"/>
</dbReference>
<sequence>MLSTSPSSYTRTDYLPSSKLKPEEVAGAFYLLLFLLEADMRDGVAVECEMRVTKGRHML</sequence>
<protein>
    <submittedName>
        <fullName evidence="1">Uncharacterized protein</fullName>
    </submittedName>
</protein>
<gene>
    <name evidence="1" type="ORF">E2C01_007742</name>
</gene>
<accession>A0A5B7CYZ3</accession>
<proteinExistence type="predicted"/>
<name>A0A5B7CYZ3_PORTR</name>
<comment type="caution">
    <text evidence="1">The sequence shown here is derived from an EMBL/GenBank/DDBJ whole genome shotgun (WGS) entry which is preliminary data.</text>
</comment>
<keyword evidence="2" id="KW-1185">Reference proteome</keyword>